<protein>
    <submittedName>
        <fullName evidence="2">Uncharacterized protein</fullName>
    </submittedName>
</protein>
<sequence length="89" mass="9651">MTTVAEASAALDDKDGVYTLHLTREEGLDALRALDDWAGRTPASGRVMQRLTARLYPEREAEEQTCRKPPVGSREVRQALPATGAAGRA</sequence>
<dbReference type="EMBL" id="CP108135">
    <property type="protein sequence ID" value="WTP69393.1"/>
    <property type="molecule type" value="Genomic_DNA"/>
</dbReference>
<dbReference type="RefSeq" id="WP_406189004.1">
    <property type="nucleotide sequence ID" value="NZ_CP108135.1"/>
</dbReference>
<reference evidence="2 3" key="1">
    <citation type="submission" date="2022-10" db="EMBL/GenBank/DDBJ databases">
        <title>The complete genomes of actinobacterial strains from the NBC collection.</title>
        <authorList>
            <person name="Joergensen T.S."/>
            <person name="Alvarez Arevalo M."/>
            <person name="Sterndorff E.B."/>
            <person name="Faurdal D."/>
            <person name="Vuksanovic O."/>
            <person name="Mourched A.-S."/>
            <person name="Charusanti P."/>
            <person name="Shaw S."/>
            <person name="Blin K."/>
            <person name="Weber T."/>
        </authorList>
    </citation>
    <scope>NUCLEOTIDE SEQUENCE [LARGE SCALE GENOMIC DNA]</scope>
    <source>
        <strain evidence="2 3">NBC_00185</strain>
    </source>
</reference>
<name>A0ABZ1KEJ2_9ACTN</name>
<evidence type="ECO:0000313" key="2">
    <source>
        <dbReference type="EMBL" id="WTP69393.1"/>
    </source>
</evidence>
<feature type="region of interest" description="Disordered" evidence="1">
    <location>
        <begin position="59"/>
        <end position="89"/>
    </location>
</feature>
<evidence type="ECO:0000256" key="1">
    <source>
        <dbReference type="SAM" id="MobiDB-lite"/>
    </source>
</evidence>
<dbReference type="Proteomes" id="UP001622496">
    <property type="component" value="Chromosome"/>
</dbReference>
<accession>A0ABZ1KEJ2</accession>
<gene>
    <name evidence="2" type="ORF">OG560_29805</name>
</gene>
<proteinExistence type="predicted"/>
<keyword evidence="3" id="KW-1185">Reference proteome</keyword>
<evidence type="ECO:0000313" key="3">
    <source>
        <dbReference type="Proteomes" id="UP001622496"/>
    </source>
</evidence>
<organism evidence="2 3">
    <name type="scientific">[Kitasatospora] papulosa</name>
    <dbReference type="NCBI Taxonomy" id="1464011"/>
    <lineage>
        <taxon>Bacteria</taxon>
        <taxon>Bacillati</taxon>
        <taxon>Actinomycetota</taxon>
        <taxon>Actinomycetes</taxon>
        <taxon>Kitasatosporales</taxon>
        <taxon>Streptomycetaceae</taxon>
        <taxon>Streptomyces</taxon>
    </lineage>
</organism>